<keyword evidence="1" id="KW-0732">Signal</keyword>
<dbReference type="EMBL" id="JAHDYS010000022">
    <property type="protein sequence ID" value="MBT1073440.1"/>
    <property type="molecule type" value="Genomic_DNA"/>
</dbReference>
<proteinExistence type="predicted"/>
<dbReference type="Pfam" id="PF09851">
    <property type="entry name" value="SHOCT"/>
    <property type="match status" value="1"/>
</dbReference>
<comment type="caution">
    <text evidence="3">The sequence shown here is derived from an EMBL/GenBank/DDBJ whole genome shotgun (WGS) entry which is preliminary data.</text>
</comment>
<evidence type="ECO:0000259" key="2">
    <source>
        <dbReference type="Pfam" id="PF09851"/>
    </source>
</evidence>
<dbReference type="PROSITE" id="PS51257">
    <property type="entry name" value="PROKAR_LIPOPROTEIN"/>
    <property type="match status" value="1"/>
</dbReference>
<dbReference type="Proteomes" id="UP000784128">
    <property type="component" value="Unassembled WGS sequence"/>
</dbReference>
<sequence>MKIVLLLVVLVFFSACTSVDVNRIDGSKYHVKSLCIEENKDTTVLRLIEDAADTRGINTSIYREKLPVQCEYSLSYTTDYKWDLVSFLADAQFFIKKSDTEIATAKYHHYGGLDFSKFKDAESKLTPVLDSLFIDFKRVAKASDDKMLSNKYNSLREAKKLLDEGVITQEEFQREKAKFFANPN</sequence>
<evidence type="ECO:0000256" key="1">
    <source>
        <dbReference type="SAM" id="SignalP"/>
    </source>
</evidence>
<reference evidence="3 4" key="1">
    <citation type="submission" date="2021-05" db="EMBL/GenBank/DDBJ databases">
        <title>The draft genome of Geobacter chapellei DSM 13688.</title>
        <authorList>
            <person name="Xu Z."/>
            <person name="Masuda Y."/>
            <person name="Itoh H."/>
            <person name="Senoo K."/>
        </authorList>
    </citation>
    <scope>NUCLEOTIDE SEQUENCE [LARGE SCALE GENOMIC DNA]</scope>
    <source>
        <strain evidence="3 4">DSM 13688</strain>
    </source>
</reference>
<dbReference type="InterPro" id="IPR018649">
    <property type="entry name" value="SHOCT"/>
</dbReference>
<accession>A0ABS5UCL6</accession>
<feature type="chain" id="PRO_5046660583" evidence="1">
    <location>
        <begin position="18"/>
        <end position="184"/>
    </location>
</feature>
<organism evidence="3 4">
    <name type="scientific">Pelotalea chapellei</name>
    <dbReference type="NCBI Taxonomy" id="44671"/>
    <lineage>
        <taxon>Bacteria</taxon>
        <taxon>Pseudomonadati</taxon>
        <taxon>Thermodesulfobacteriota</taxon>
        <taxon>Desulfuromonadia</taxon>
        <taxon>Geobacterales</taxon>
        <taxon>Geobacteraceae</taxon>
        <taxon>Pelotalea</taxon>
    </lineage>
</organism>
<name>A0ABS5UCL6_9BACT</name>
<protein>
    <submittedName>
        <fullName evidence="3">SHOCT domain-containing protein</fullName>
    </submittedName>
</protein>
<gene>
    <name evidence="3" type="ORF">KJB30_16745</name>
</gene>
<evidence type="ECO:0000313" key="4">
    <source>
        <dbReference type="Proteomes" id="UP000784128"/>
    </source>
</evidence>
<keyword evidence="4" id="KW-1185">Reference proteome</keyword>
<dbReference type="NCBIfam" id="NF040519">
    <property type="entry name" value="Sbal_3080_fam"/>
    <property type="match status" value="1"/>
</dbReference>
<evidence type="ECO:0000313" key="3">
    <source>
        <dbReference type="EMBL" id="MBT1073440.1"/>
    </source>
</evidence>
<dbReference type="RefSeq" id="WP_214301490.1">
    <property type="nucleotide sequence ID" value="NZ_JAHDYS010000022.1"/>
</dbReference>
<feature type="domain" description="SHOCT" evidence="2">
    <location>
        <begin position="155"/>
        <end position="178"/>
    </location>
</feature>
<feature type="signal peptide" evidence="1">
    <location>
        <begin position="1"/>
        <end position="17"/>
    </location>
</feature>